<dbReference type="Gene3D" id="1.10.1200.10">
    <property type="entry name" value="ACP-like"/>
    <property type="match status" value="1"/>
</dbReference>
<dbReference type="EMBL" id="MRYD01000523">
    <property type="protein sequence ID" value="OSZ55434.1"/>
    <property type="molecule type" value="Genomic_DNA"/>
</dbReference>
<evidence type="ECO:0000256" key="1">
    <source>
        <dbReference type="ARBA" id="ARBA00022450"/>
    </source>
</evidence>
<evidence type="ECO:0000313" key="5">
    <source>
        <dbReference type="EMBL" id="OSZ55434.1"/>
    </source>
</evidence>
<keyword evidence="2" id="KW-0597">Phosphoprotein</keyword>
<dbReference type="PANTHER" id="PTHR45527">
    <property type="entry name" value="NONRIBOSOMAL PEPTIDE SYNTHETASE"/>
    <property type="match status" value="1"/>
</dbReference>
<evidence type="ECO:0000313" key="6">
    <source>
        <dbReference type="Proteomes" id="UP000194266"/>
    </source>
</evidence>
<dbReference type="InterPro" id="IPR045851">
    <property type="entry name" value="AMP-bd_C_sf"/>
</dbReference>
<feature type="region of interest" description="Disordered" evidence="3">
    <location>
        <begin position="70"/>
        <end position="95"/>
    </location>
</feature>
<feature type="domain" description="Carrier" evidence="4">
    <location>
        <begin position="93"/>
        <end position="167"/>
    </location>
</feature>
<proteinExistence type="predicted"/>
<dbReference type="Pfam" id="PF00550">
    <property type="entry name" value="PP-binding"/>
    <property type="match status" value="1"/>
</dbReference>
<comment type="caution">
    <text evidence="5">The sequence shown here is derived from an EMBL/GenBank/DDBJ whole genome shotgun (WGS) entry which is preliminary data.</text>
</comment>
<dbReference type="InterPro" id="IPR020806">
    <property type="entry name" value="PKS_PP-bd"/>
</dbReference>
<dbReference type="PROSITE" id="PS00012">
    <property type="entry name" value="PHOSPHOPANTETHEINE"/>
    <property type="match status" value="1"/>
</dbReference>
<keyword evidence="6" id="KW-1185">Reference proteome</keyword>
<dbReference type="InterPro" id="IPR006162">
    <property type="entry name" value="Ppantetheine_attach_site"/>
</dbReference>
<accession>A0ABX3Y6L5</accession>
<dbReference type="Proteomes" id="UP000194266">
    <property type="component" value="Unassembled WGS sequence"/>
</dbReference>
<protein>
    <recommendedName>
        <fullName evidence="4">Carrier domain-containing protein</fullName>
    </recommendedName>
</protein>
<dbReference type="InterPro" id="IPR025110">
    <property type="entry name" value="AMP-bd_C"/>
</dbReference>
<dbReference type="SUPFAM" id="SSF47336">
    <property type="entry name" value="ACP-like"/>
    <property type="match status" value="1"/>
</dbReference>
<evidence type="ECO:0000256" key="2">
    <source>
        <dbReference type="ARBA" id="ARBA00022553"/>
    </source>
</evidence>
<dbReference type="SUPFAM" id="SSF56801">
    <property type="entry name" value="Acetyl-CoA synthetase-like"/>
    <property type="match status" value="1"/>
</dbReference>
<evidence type="ECO:0000259" key="4">
    <source>
        <dbReference type="PROSITE" id="PS50075"/>
    </source>
</evidence>
<organism evidence="5 6">
    <name type="scientific">Streptomyces pharetrae CZA14</name>
    <dbReference type="NCBI Taxonomy" id="1144883"/>
    <lineage>
        <taxon>Bacteria</taxon>
        <taxon>Bacillati</taxon>
        <taxon>Actinomycetota</taxon>
        <taxon>Actinomycetes</taxon>
        <taxon>Kitasatosporales</taxon>
        <taxon>Streptomycetaceae</taxon>
        <taxon>Streptomyces</taxon>
    </lineage>
</organism>
<dbReference type="PANTHER" id="PTHR45527:SF1">
    <property type="entry name" value="FATTY ACID SYNTHASE"/>
    <property type="match status" value="1"/>
</dbReference>
<dbReference type="Pfam" id="PF13193">
    <property type="entry name" value="AMP-binding_C"/>
    <property type="match status" value="1"/>
</dbReference>
<dbReference type="PROSITE" id="PS50075">
    <property type="entry name" value="CARRIER"/>
    <property type="match status" value="1"/>
</dbReference>
<dbReference type="InterPro" id="IPR036736">
    <property type="entry name" value="ACP-like_sf"/>
</dbReference>
<reference evidence="5 6" key="1">
    <citation type="submission" date="2016-12" db="EMBL/GenBank/DDBJ databases">
        <title>Genome Mining:The Detection of Biosynthetic Gene Clusters to Aid in the Expression of Curamycin A produced by Streptomyces sp. strain CZA14.</title>
        <authorList>
            <person name="Durrell K.A."/>
            <person name="Kirby B.M."/>
            <person name="Khan W."/>
            <person name="Mthethwa T."/>
            <person name="Le Roes-Hill M."/>
        </authorList>
    </citation>
    <scope>NUCLEOTIDE SEQUENCE [LARGE SCALE GENOMIC DNA]</scope>
    <source>
        <strain evidence="5 6">CZA14</strain>
    </source>
</reference>
<dbReference type="SMART" id="SM00823">
    <property type="entry name" value="PKS_PP"/>
    <property type="match status" value="1"/>
</dbReference>
<sequence length="184" mass="19507">MRHPAVLDAVVSVREDEPGLPRLVAHVLVAPGAEPPAGAELRAFAARTLPGPMVPSAFVTLDRFPLTENGKTDRAALPAPVPETREPAAGHVPPRTPTEEAVAALWEEALETTVGAEDDFFALGGDSLRALLIASRANDTFGVTLTPRDVLVNRTVAALADLVEEQVLSELEDAARGDSDHEER</sequence>
<dbReference type="InterPro" id="IPR009081">
    <property type="entry name" value="PP-bd_ACP"/>
</dbReference>
<dbReference type="Gene3D" id="3.30.300.30">
    <property type="match status" value="1"/>
</dbReference>
<name>A0ABX3Y6L5_9ACTN</name>
<keyword evidence="1" id="KW-0596">Phosphopantetheine</keyword>
<gene>
    <name evidence="5" type="ORF">OQI_38545</name>
</gene>
<evidence type="ECO:0000256" key="3">
    <source>
        <dbReference type="SAM" id="MobiDB-lite"/>
    </source>
</evidence>